<dbReference type="InterPro" id="IPR036259">
    <property type="entry name" value="MFS_trans_sf"/>
</dbReference>
<evidence type="ECO:0000256" key="6">
    <source>
        <dbReference type="ARBA" id="ARBA00023136"/>
    </source>
</evidence>
<feature type="transmembrane region" description="Helical" evidence="7">
    <location>
        <begin position="59"/>
        <end position="77"/>
    </location>
</feature>
<evidence type="ECO:0000256" key="2">
    <source>
        <dbReference type="ARBA" id="ARBA00022448"/>
    </source>
</evidence>
<feature type="transmembrane region" description="Helical" evidence="7">
    <location>
        <begin position="114"/>
        <end position="137"/>
    </location>
</feature>
<evidence type="ECO:0000313" key="10">
    <source>
        <dbReference type="Proteomes" id="UP000002484"/>
    </source>
</evidence>
<sequence length="497" mass="49845">MTHATPNAPEPRGRTAPPGWLVLAVIAASQAMVVLDVTIVNVALPDIGSSLGFANQSDLQWVVNGYALTFGGFLLLGGKVADRFGRRRLFSIGVGLFGLASLVGGFAGTPGLLIGARAVQGVGGALMAPAALSLLALAFAEGEARNKALGIFAAVSGTGGAFGLVLGGVLTDEASWRWVLFINAPIAVFVLALTPRVLQESRDEAAGGFDALGAVTVTAGLGALVFALVRANEAGWTSVQTIGLLVGAVVLLVAFWVRQAQARNPLVPLSVIRRGSVAGADLSMLFVSAASVGTVFVISLVLQTIHGYSPLRTGFAFLPLSFAIAFSAQIASGLLGRVGARTLTVLGLLLTAVGIALFARITPDSGYLGVVLPAFLISGVGTGIAFVSVMSAGVAGAAPEDAGIASGLVNAVQPIGASLGIAALTAVANARFDALTSPTTSRAGLLSAQTSAWAWGFGLIAALLVVGALIAALAIRDPSPPAVPVDDTAGEAVKATA</sequence>
<feature type="transmembrane region" description="Helical" evidence="7">
    <location>
        <begin position="149"/>
        <end position="170"/>
    </location>
</feature>
<feature type="transmembrane region" description="Helical" evidence="7">
    <location>
        <begin position="206"/>
        <end position="229"/>
    </location>
</feature>
<dbReference type="GO" id="GO:0022857">
    <property type="term" value="F:transmembrane transporter activity"/>
    <property type="evidence" value="ECO:0007669"/>
    <property type="project" value="InterPro"/>
</dbReference>
<dbReference type="PROSITE" id="PS00216">
    <property type="entry name" value="SUGAR_TRANSPORT_1"/>
    <property type="match status" value="1"/>
</dbReference>
<comment type="subcellular location">
    <subcellularLocation>
        <location evidence="1">Cell membrane</location>
        <topology evidence="1">Multi-pass membrane protein</topology>
    </subcellularLocation>
</comment>
<proteinExistence type="predicted"/>
<keyword evidence="3" id="KW-1003">Cell membrane</keyword>
<dbReference type="EMBL" id="CP002299">
    <property type="protein sequence ID" value="ADP81104.1"/>
    <property type="molecule type" value="Genomic_DNA"/>
</dbReference>
<dbReference type="RefSeq" id="WP_013424222.1">
    <property type="nucleotide sequence ID" value="NC_014666.1"/>
</dbReference>
<feature type="transmembrane region" description="Helical" evidence="7">
    <location>
        <begin position="89"/>
        <end position="108"/>
    </location>
</feature>
<evidence type="ECO:0000256" key="1">
    <source>
        <dbReference type="ARBA" id="ARBA00004651"/>
    </source>
</evidence>
<dbReference type="eggNOG" id="COG0477">
    <property type="taxonomic scope" value="Bacteria"/>
</dbReference>
<dbReference type="NCBIfam" id="TIGR00711">
    <property type="entry name" value="efflux_EmrB"/>
    <property type="match status" value="1"/>
</dbReference>
<evidence type="ECO:0000256" key="3">
    <source>
        <dbReference type="ARBA" id="ARBA00022475"/>
    </source>
</evidence>
<keyword evidence="6 7" id="KW-0472">Membrane</keyword>
<dbReference type="FunCoup" id="E3JCW5">
    <property type="interactions" value="88"/>
</dbReference>
<keyword evidence="4 7" id="KW-0812">Transmembrane</keyword>
<organism evidence="9 10">
    <name type="scientific">Pseudofrankia inefficax (strain DSM 45817 / CECT 9037 / DDB 130130 / EuI1c)</name>
    <name type="common">Frankia inefficax</name>
    <dbReference type="NCBI Taxonomy" id="298654"/>
    <lineage>
        <taxon>Bacteria</taxon>
        <taxon>Bacillati</taxon>
        <taxon>Actinomycetota</taxon>
        <taxon>Actinomycetes</taxon>
        <taxon>Frankiales</taxon>
        <taxon>Frankiaceae</taxon>
        <taxon>Pseudofrankia</taxon>
    </lineage>
</organism>
<feature type="transmembrane region" description="Helical" evidence="7">
    <location>
        <begin position="176"/>
        <end position="194"/>
    </location>
</feature>
<reference evidence="9 10" key="1">
    <citation type="submission" date="2010-10" db="EMBL/GenBank/DDBJ databases">
        <title>Complete sequence of Frankia sp. EuI1c.</title>
        <authorList>
            <consortium name="US DOE Joint Genome Institute"/>
            <person name="Lucas S."/>
            <person name="Copeland A."/>
            <person name="Lapidus A."/>
            <person name="Cheng J.-F."/>
            <person name="Bruce D."/>
            <person name="Goodwin L."/>
            <person name="Pitluck S."/>
            <person name="Chertkov O."/>
            <person name="Detter J.C."/>
            <person name="Han C."/>
            <person name="Tapia R."/>
            <person name="Land M."/>
            <person name="Hauser L."/>
            <person name="Jeffries C."/>
            <person name="Kyrpides N."/>
            <person name="Ivanova N."/>
            <person name="Mikhailova N."/>
            <person name="Beauchemin N."/>
            <person name="Sen A."/>
            <person name="Sur S.A."/>
            <person name="Gtari M."/>
            <person name="Wall L."/>
            <person name="Tisa L."/>
            <person name="Woyke T."/>
        </authorList>
    </citation>
    <scope>NUCLEOTIDE SEQUENCE [LARGE SCALE GENOMIC DNA]</scope>
    <source>
        <strain evidence="10">DSM 45817 / CECT 9037 / EuI1c</strain>
    </source>
</reference>
<keyword evidence="10" id="KW-1185">Reference proteome</keyword>
<feature type="transmembrane region" description="Helical" evidence="7">
    <location>
        <begin position="314"/>
        <end position="336"/>
    </location>
</feature>
<evidence type="ECO:0000256" key="7">
    <source>
        <dbReference type="SAM" id="Phobius"/>
    </source>
</evidence>
<dbReference type="InterPro" id="IPR011701">
    <property type="entry name" value="MFS"/>
</dbReference>
<dbReference type="HOGENOM" id="CLU_000960_28_2_11"/>
<feature type="domain" description="Major facilitator superfamily (MFS) profile" evidence="8">
    <location>
        <begin position="22"/>
        <end position="479"/>
    </location>
</feature>
<dbReference type="SUPFAM" id="SSF103473">
    <property type="entry name" value="MFS general substrate transporter"/>
    <property type="match status" value="1"/>
</dbReference>
<feature type="transmembrane region" description="Helical" evidence="7">
    <location>
        <begin position="343"/>
        <end position="361"/>
    </location>
</feature>
<keyword evidence="2" id="KW-0813">Transport</keyword>
<dbReference type="GO" id="GO:0005886">
    <property type="term" value="C:plasma membrane"/>
    <property type="evidence" value="ECO:0007669"/>
    <property type="project" value="UniProtKB-SubCell"/>
</dbReference>
<protein>
    <submittedName>
        <fullName evidence="9">Drug resistance transporter, EmrB/QacA subfamily</fullName>
    </submittedName>
</protein>
<name>E3JCW5_PSEI1</name>
<feature type="transmembrane region" description="Helical" evidence="7">
    <location>
        <begin position="452"/>
        <end position="475"/>
    </location>
</feature>
<dbReference type="PANTHER" id="PTHR42718">
    <property type="entry name" value="MAJOR FACILITATOR SUPERFAMILY MULTIDRUG TRANSPORTER MFSC"/>
    <property type="match status" value="1"/>
</dbReference>
<dbReference type="PANTHER" id="PTHR42718:SF46">
    <property type="entry name" value="BLR6921 PROTEIN"/>
    <property type="match status" value="1"/>
</dbReference>
<dbReference type="STRING" id="298654.FraEuI1c_3081"/>
<dbReference type="InterPro" id="IPR005829">
    <property type="entry name" value="Sugar_transporter_CS"/>
</dbReference>
<gene>
    <name evidence="9" type="ordered locus">FraEuI1c_3081</name>
</gene>
<dbReference type="InterPro" id="IPR020846">
    <property type="entry name" value="MFS_dom"/>
</dbReference>
<dbReference type="PROSITE" id="PS50850">
    <property type="entry name" value="MFS"/>
    <property type="match status" value="1"/>
</dbReference>
<dbReference type="InterPro" id="IPR004638">
    <property type="entry name" value="EmrB-like"/>
</dbReference>
<keyword evidence="5 7" id="KW-1133">Transmembrane helix</keyword>
<dbReference type="Gene3D" id="1.20.1720.10">
    <property type="entry name" value="Multidrug resistance protein D"/>
    <property type="match status" value="1"/>
</dbReference>
<dbReference type="Gene3D" id="1.20.1250.20">
    <property type="entry name" value="MFS general substrate transporter like domains"/>
    <property type="match status" value="1"/>
</dbReference>
<dbReference type="Proteomes" id="UP000002484">
    <property type="component" value="Chromosome"/>
</dbReference>
<evidence type="ECO:0000313" key="9">
    <source>
        <dbReference type="EMBL" id="ADP81104.1"/>
    </source>
</evidence>
<evidence type="ECO:0000256" key="4">
    <source>
        <dbReference type="ARBA" id="ARBA00022692"/>
    </source>
</evidence>
<feature type="transmembrane region" description="Helical" evidence="7">
    <location>
        <begin position="20"/>
        <end position="44"/>
    </location>
</feature>
<feature type="transmembrane region" description="Helical" evidence="7">
    <location>
        <begin position="235"/>
        <end position="257"/>
    </location>
</feature>
<dbReference type="AlphaFoldDB" id="E3JCW5"/>
<dbReference type="InParanoid" id="E3JCW5"/>
<dbReference type="KEGG" id="fri:FraEuI1c_3081"/>
<dbReference type="Pfam" id="PF07690">
    <property type="entry name" value="MFS_1"/>
    <property type="match status" value="1"/>
</dbReference>
<feature type="transmembrane region" description="Helical" evidence="7">
    <location>
        <begin position="367"/>
        <end position="395"/>
    </location>
</feature>
<accession>E3JCW5</accession>
<feature type="transmembrane region" description="Helical" evidence="7">
    <location>
        <begin position="278"/>
        <end position="302"/>
    </location>
</feature>
<evidence type="ECO:0000259" key="8">
    <source>
        <dbReference type="PROSITE" id="PS50850"/>
    </source>
</evidence>
<dbReference type="CDD" id="cd17321">
    <property type="entry name" value="MFS_MMR_MDR_like"/>
    <property type="match status" value="1"/>
</dbReference>
<evidence type="ECO:0000256" key="5">
    <source>
        <dbReference type="ARBA" id="ARBA00022989"/>
    </source>
</evidence>